<keyword evidence="4 8" id="KW-0418">Kinase</keyword>
<protein>
    <submittedName>
        <fullName evidence="8">Tagatose-6-phosphate kinase</fullName>
        <ecNumber evidence="8">2.7.1.144</ecNumber>
    </submittedName>
</protein>
<evidence type="ECO:0000256" key="3">
    <source>
        <dbReference type="ARBA" id="ARBA00022741"/>
    </source>
</evidence>
<evidence type="ECO:0000313" key="8">
    <source>
        <dbReference type="EMBL" id="SNV16853.1"/>
    </source>
</evidence>
<name>A0A239V5U9_9MICO</name>
<dbReference type="CDD" id="cd01164">
    <property type="entry name" value="FruK_PfkB_like"/>
    <property type="match status" value="1"/>
</dbReference>
<organism evidence="8 9">
    <name type="scientific">Dermatophilus congolensis</name>
    <dbReference type="NCBI Taxonomy" id="1863"/>
    <lineage>
        <taxon>Bacteria</taxon>
        <taxon>Bacillati</taxon>
        <taxon>Actinomycetota</taxon>
        <taxon>Actinomycetes</taxon>
        <taxon>Micrococcales</taxon>
        <taxon>Dermatophilaceae</taxon>
        <taxon>Dermatophilus</taxon>
    </lineage>
</organism>
<proteinExistence type="inferred from homology"/>
<reference evidence="8 9" key="1">
    <citation type="submission" date="2017-06" db="EMBL/GenBank/DDBJ databases">
        <authorList>
            <consortium name="Pathogen Informatics"/>
        </authorList>
    </citation>
    <scope>NUCLEOTIDE SEQUENCE [LARGE SCALE GENOMIC DNA]</scope>
    <source>
        <strain evidence="8 9">NCTC13039</strain>
    </source>
</reference>
<dbReference type="KEGG" id="dco:SAMEA4475696_0085"/>
<dbReference type="InterPro" id="IPR029056">
    <property type="entry name" value="Ribokinase-like"/>
</dbReference>
<keyword evidence="9" id="KW-1185">Reference proteome</keyword>
<dbReference type="SUPFAM" id="SSF53613">
    <property type="entry name" value="Ribokinase-like"/>
    <property type="match status" value="1"/>
</dbReference>
<dbReference type="NCBIfam" id="TIGR03168">
    <property type="entry name" value="1-PFK"/>
    <property type="match status" value="1"/>
</dbReference>
<dbReference type="InterPro" id="IPR017583">
    <property type="entry name" value="Tagatose/fructose_Pkinase"/>
</dbReference>
<sequence>MIVTLTTNPSVDRSAHLRSGLERGLMHRLGDVVIEPGGKGVNVARALQLAGKPVVAVLPASPREQLLTLLEMRGVPFSAIDVAAGVRTNLTLTEADGTTTKFNEPGGEISPQEVNALRSALLIAAERADWVVLSGSLQPGVPHDFYVDLIRTLRQMQVKVTLDASDAPLAAVARSLQLAAPNFFKPNASELAQASGFKVRVLREAVAAGDWEVIAQAGRSLVDRGIDTVLATMGSAGGVLVDAQGAWLAQAREVTVRSQVAAGDSTIAGYLLAQMQGQDQVGCLRHAVAYGSAAVGLEGSGVPTPDQARPEDIEVVAL</sequence>
<evidence type="ECO:0000256" key="6">
    <source>
        <dbReference type="PIRNR" id="PIRNR000535"/>
    </source>
</evidence>
<evidence type="ECO:0000256" key="4">
    <source>
        <dbReference type="ARBA" id="ARBA00022777"/>
    </source>
</evidence>
<dbReference type="GO" id="GO:0005829">
    <property type="term" value="C:cytosol"/>
    <property type="evidence" value="ECO:0007669"/>
    <property type="project" value="TreeGrafter"/>
</dbReference>
<comment type="similarity">
    <text evidence="1">Belongs to the carbohydrate kinase PfkB family.</text>
</comment>
<evidence type="ECO:0000256" key="5">
    <source>
        <dbReference type="ARBA" id="ARBA00022840"/>
    </source>
</evidence>
<dbReference type="STRING" id="1121387.GCA_000429885_00828"/>
<dbReference type="AlphaFoldDB" id="A0A239V5U9"/>
<dbReference type="OrthoDB" id="9801219at2"/>
<evidence type="ECO:0000256" key="2">
    <source>
        <dbReference type="ARBA" id="ARBA00022679"/>
    </source>
</evidence>
<gene>
    <name evidence="8" type="primary">lacC_1</name>
    <name evidence="8" type="ORF">SAMEA4475696_00085</name>
</gene>
<keyword evidence="5" id="KW-0067">ATP-binding</keyword>
<dbReference type="RefSeq" id="WP_028326847.1">
    <property type="nucleotide sequence ID" value="NZ_JAAFNI010000001.1"/>
</dbReference>
<evidence type="ECO:0000313" key="9">
    <source>
        <dbReference type="Proteomes" id="UP000242637"/>
    </source>
</evidence>
<evidence type="ECO:0000256" key="1">
    <source>
        <dbReference type="ARBA" id="ARBA00010688"/>
    </source>
</evidence>
<keyword evidence="3" id="KW-0547">Nucleotide-binding</keyword>
<dbReference type="GO" id="GO:0009024">
    <property type="term" value="F:tagatose-6-phosphate kinase activity"/>
    <property type="evidence" value="ECO:0007669"/>
    <property type="project" value="UniProtKB-EC"/>
</dbReference>
<dbReference type="GeneID" id="63458399"/>
<dbReference type="GO" id="GO:0005524">
    <property type="term" value="F:ATP binding"/>
    <property type="evidence" value="ECO:0007669"/>
    <property type="project" value="UniProtKB-KW"/>
</dbReference>
<dbReference type="InterPro" id="IPR011611">
    <property type="entry name" value="PfkB_dom"/>
</dbReference>
<keyword evidence="2 6" id="KW-0808">Transferase</keyword>
<dbReference type="GO" id="GO:0008443">
    <property type="term" value="F:phosphofructokinase activity"/>
    <property type="evidence" value="ECO:0007669"/>
    <property type="project" value="TreeGrafter"/>
</dbReference>
<dbReference type="Pfam" id="PF00294">
    <property type="entry name" value="PfkB"/>
    <property type="match status" value="1"/>
</dbReference>
<dbReference type="EMBL" id="LT906453">
    <property type="protein sequence ID" value="SNV16853.1"/>
    <property type="molecule type" value="Genomic_DNA"/>
</dbReference>
<dbReference type="EC" id="2.7.1.144" evidence="8"/>
<accession>A0A239V5U9</accession>
<evidence type="ECO:0000259" key="7">
    <source>
        <dbReference type="Pfam" id="PF00294"/>
    </source>
</evidence>
<feature type="domain" description="Carbohydrate kinase PfkB" evidence="7">
    <location>
        <begin position="24"/>
        <end position="305"/>
    </location>
</feature>
<dbReference type="Proteomes" id="UP000242637">
    <property type="component" value="Chromosome 1"/>
</dbReference>
<dbReference type="Gene3D" id="3.40.1190.20">
    <property type="match status" value="1"/>
</dbReference>
<dbReference type="PIRSF" id="PIRSF000535">
    <property type="entry name" value="1PFK/6PFK/LacC"/>
    <property type="match status" value="1"/>
</dbReference>
<dbReference type="PANTHER" id="PTHR46566">
    <property type="entry name" value="1-PHOSPHOFRUCTOKINASE-RELATED"/>
    <property type="match status" value="1"/>
</dbReference>
<dbReference type="PANTHER" id="PTHR46566:SF5">
    <property type="entry name" value="1-PHOSPHOFRUCTOKINASE"/>
    <property type="match status" value="1"/>
</dbReference>